<name>A0A7R9KFE0_9ACAR</name>
<dbReference type="OrthoDB" id="7403325at2759"/>
<dbReference type="InterPro" id="IPR000192">
    <property type="entry name" value="Aminotrans_V_dom"/>
</dbReference>
<comment type="cofactor">
    <cofactor evidence="1 4">
        <name>pyridoxal 5'-phosphate</name>
        <dbReference type="ChEBI" id="CHEBI:597326"/>
    </cofactor>
</comment>
<dbReference type="InterPro" id="IPR015422">
    <property type="entry name" value="PyrdxlP-dep_Trfase_small"/>
</dbReference>
<dbReference type="EC" id="2.6.1.44" evidence="4"/>
<dbReference type="EMBL" id="CAJPIZ010000933">
    <property type="protein sequence ID" value="CAG2102546.1"/>
    <property type="molecule type" value="Genomic_DNA"/>
</dbReference>
<dbReference type="PANTHER" id="PTHR21152">
    <property type="entry name" value="AMINOTRANSFERASE CLASS V"/>
    <property type="match status" value="1"/>
</dbReference>
<sequence>MTPKPKSLLTKLDVPTKYLFSAGITNMSTRVKAAMILPLLSQSDPQFQQILKDITEGIRYIFQTSNRHSFAISGPNCLAFETAISNLTETDDKILLMEHGADGERMAKSSKTLTRKLIRLQVANPGDLVDTEPIKQALTAHQPKVLFLRHGDTSAGTLQPLRGIGALCRKNNCIFMVDASATVCCAPLSMDKLEIDVLIAGTQFALGLSPGLTLMSFNDRAVKAISQRKCRISHTMNFDLLAQSWGLTGDEKVVYHYTPSISLLYALRESLAEVVDEGLDKMIERHMKFSLVAQKEISKIGLKFLVEEESKRLTSVLVIQVPDSIKRDAIIEYLYKYYNVIISSGIPPIDKVWRIGILGQNANRSPVKLLITVLRESIQLAKKSEGESSLRSPSTISSTIE</sequence>
<accession>A0A7R9KFE0</accession>
<dbReference type="Pfam" id="PF00266">
    <property type="entry name" value="Aminotran_5"/>
    <property type="match status" value="1"/>
</dbReference>
<feature type="binding site" evidence="5">
    <location>
        <position position="354"/>
    </location>
    <ligand>
        <name>substrate</name>
    </ligand>
</feature>
<dbReference type="EMBL" id="OC855508">
    <property type="protein sequence ID" value="CAD7622116.1"/>
    <property type="molecule type" value="Genomic_DNA"/>
</dbReference>
<dbReference type="PANTHER" id="PTHR21152:SF40">
    <property type="entry name" value="ALANINE--GLYOXYLATE AMINOTRANSFERASE"/>
    <property type="match status" value="1"/>
</dbReference>
<evidence type="ECO:0000256" key="4">
    <source>
        <dbReference type="PIRNR" id="PIRNR000524"/>
    </source>
</evidence>
<feature type="domain" description="Aminotransferase class V" evidence="6">
    <location>
        <begin position="44"/>
        <end position="345"/>
    </location>
</feature>
<evidence type="ECO:0000256" key="5">
    <source>
        <dbReference type="PIRSR" id="PIRSR000524-1"/>
    </source>
</evidence>
<evidence type="ECO:0000313" key="7">
    <source>
        <dbReference type="EMBL" id="CAD7622116.1"/>
    </source>
</evidence>
<evidence type="ECO:0000256" key="1">
    <source>
        <dbReference type="ARBA" id="ARBA00001933"/>
    </source>
</evidence>
<keyword evidence="8" id="KW-1185">Reference proteome</keyword>
<evidence type="ECO:0000259" key="6">
    <source>
        <dbReference type="Pfam" id="PF00266"/>
    </source>
</evidence>
<evidence type="ECO:0000313" key="8">
    <source>
        <dbReference type="Proteomes" id="UP000759131"/>
    </source>
</evidence>
<reference evidence="7" key="1">
    <citation type="submission" date="2020-11" db="EMBL/GenBank/DDBJ databases">
        <authorList>
            <person name="Tran Van P."/>
        </authorList>
    </citation>
    <scope>NUCLEOTIDE SEQUENCE</scope>
</reference>
<dbReference type="AlphaFoldDB" id="A0A7R9KFE0"/>
<gene>
    <name evidence="7" type="ORF">OSB1V03_LOCUS2584</name>
</gene>
<comment type="catalytic activity">
    <reaction evidence="4">
        <text>glyoxylate + L-alanine = glycine + pyruvate</text>
        <dbReference type="Rhea" id="RHEA:24248"/>
        <dbReference type="ChEBI" id="CHEBI:15361"/>
        <dbReference type="ChEBI" id="CHEBI:36655"/>
        <dbReference type="ChEBI" id="CHEBI:57305"/>
        <dbReference type="ChEBI" id="CHEBI:57972"/>
        <dbReference type="EC" id="2.6.1.44"/>
    </reaction>
</comment>
<dbReference type="Gene3D" id="3.40.640.10">
    <property type="entry name" value="Type I PLP-dependent aspartate aminotransferase-like (Major domain)"/>
    <property type="match status" value="1"/>
</dbReference>
<dbReference type="GO" id="GO:0005777">
    <property type="term" value="C:peroxisome"/>
    <property type="evidence" value="ECO:0007669"/>
    <property type="project" value="TreeGrafter"/>
</dbReference>
<proteinExistence type="inferred from homology"/>
<comment type="similarity">
    <text evidence="2 4">Belongs to the class-V pyridoxal-phosphate-dependent aminotransferase family.</text>
</comment>
<dbReference type="Gene3D" id="3.90.1150.10">
    <property type="entry name" value="Aspartate Aminotransferase, domain 1"/>
    <property type="match status" value="1"/>
</dbReference>
<dbReference type="PIRSF" id="PIRSF000524">
    <property type="entry name" value="SPT"/>
    <property type="match status" value="1"/>
</dbReference>
<dbReference type="InterPro" id="IPR015424">
    <property type="entry name" value="PyrdxlP-dep_Trfase"/>
</dbReference>
<protein>
    <recommendedName>
        <fullName evidence="4">Alanine--glyoxylate aminotransferase</fullName>
        <ecNumber evidence="4">2.6.1.44</ecNumber>
    </recommendedName>
</protein>
<dbReference type="Proteomes" id="UP000759131">
    <property type="component" value="Unassembled WGS sequence"/>
</dbReference>
<dbReference type="InterPro" id="IPR024169">
    <property type="entry name" value="SP_NH2Trfase/AEP_transaminase"/>
</dbReference>
<dbReference type="GO" id="GO:0004760">
    <property type="term" value="F:L-serine-pyruvate transaminase activity"/>
    <property type="evidence" value="ECO:0007669"/>
    <property type="project" value="TreeGrafter"/>
</dbReference>
<evidence type="ECO:0000256" key="2">
    <source>
        <dbReference type="ARBA" id="ARBA00009236"/>
    </source>
</evidence>
<dbReference type="InterPro" id="IPR015421">
    <property type="entry name" value="PyrdxlP-dep_Trfase_major"/>
</dbReference>
<dbReference type="GO" id="GO:0008453">
    <property type="term" value="F:alanine-glyoxylate transaminase activity"/>
    <property type="evidence" value="ECO:0007669"/>
    <property type="project" value="UniProtKB-EC"/>
</dbReference>
<keyword evidence="3 4" id="KW-0663">Pyridoxal phosphate</keyword>
<dbReference type="GO" id="GO:0019265">
    <property type="term" value="P:glycine biosynthetic process, by transamination of glyoxylate"/>
    <property type="evidence" value="ECO:0007669"/>
    <property type="project" value="TreeGrafter"/>
</dbReference>
<evidence type="ECO:0000256" key="3">
    <source>
        <dbReference type="ARBA" id="ARBA00022898"/>
    </source>
</evidence>
<dbReference type="SUPFAM" id="SSF53383">
    <property type="entry name" value="PLP-dependent transferases"/>
    <property type="match status" value="1"/>
</dbReference>
<organism evidence="7">
    <name type="scientific">Medioppia subpectinata</name>
    <dbReference type="NCBI Taxonomy" id="1979941"/>
    <lineage>
        <taxon>Eukaryota</taxon>
        <taxon>Metazoa</taxon>
        <taxon>Ecdysozoa</taxon>
        <taxon>Arthropoda</taxon>
        <taxon>Chelicerata</taxon>
        <taxon>Arachnida</taxon>
        <taxon>Acari</taxon>
        <taxon>Acariformes</taxon>
        <taxon>Sarcoptiformes</taxon>
        <taxon>Oribatida</taxon>
        <taxon>Brachypylina</taxon>
        <taxon>Oppioidea</taxon>
        <taxon>Oppiidae</taxon>
        <taxon>Medioppia</taxon>
    </lineage>
</organism>